<organism evidence="12 13">
    <name type="scientific">Cryptotermes secundus</name>
    <dbReference type="NCBI Taxonomy" id="105785"/>
    <lineage>
        <taxon>Eukaryota</taxon>
        <taxon>Metazoa</taxon>
        <taxon>Ecdysozoa</taxon>
        <taxon>Arthropoda</taxon>
        <taxon>Hexapoda</taxon>
        <taxon>Insecta</taxon>
        <taxon>Pterygota</taxon>
        <taxon>Neoptera</taxon>
        <taxon>Polyneoptera</taxon>
        <taxon>Dictyoptera</taxon>
        <taxon>Blattodea</taxon>
        <taxon>Blattoidea</taxon>
        <taxon>Termitoidae</taxon>
        <taxon>Kalotermitidae</taxon>
        <taxon>Cryptotermitinae</taxon>
        <taxon>Cryptotermes</taxon>
    </lineage>
</organism>
<evidence type="ECO:0000259" key="10">
    <source>
        <dbReference type="PROSITE" id="PS50023"/>
    </source>
</evidence>
<accession>A0A2J7RM68</accession>
<dbReference type="Pfam" id="PF00412">
    <property type="entry name" value="LIM"/>
    <property type="match status" value="3"/>
</dbReference>
<comment type="similarity">
    <text evidence="2">Belongs to the prickle / espinas / testin family.</text>
</comment>
<dbReference type="CDD" id="cd09829">
    <property type="entry name" value="PET_testin"/>
    <property type="match status" value="1"/>
</dbReference>
<dbReference type="STRING" id="105785.A0A2J7RM68"/>
<dbReference type="PROSITE" id="PS00478">
    <property type="entry name" value="LIM_DOMAIN_1"/>
    <property type="match status" value="2"/>
</dbReference>
<keyword evidence="7 8" id="KW-0440">LIM domain</keyword>
<evidence type="ECO:0000256" key="8">
    <source>
        <dbReference type="PROSITE-ProRule" id="PRU00125"/>
    </source>
</evidence>
<dbReference type="Pfam" id="PF06297">
    <property type="entry name" value="PET"/>
    <property type="match status" value="1"/>
</dbReference>
<evidence type="ECO:0000256" key="6">
    <source>
        <dbReference type="ARBA" id="ARBA00022833"/>
    </source>
</evidence>
<proteinExistence type="inferred from homology"/>
<dbReference type="InterPro" id="IPR010442">
    <property type="entry name" value="PET_domain"/>
</dbReference>
<evidence type="ECO:0000313" key="13">
    <source>
        <dbReference type="Proteomes" id="UP000235965"/>
    </source>
</evidence>
<evidence type="ECO:0000256" key="7">
    <source>
        <dbReference type="ARBA" id="ARBA00023038"/>
    </source>
</evidence>
<evidence type="ECO:0008006" key="14">
    <source>
        <dbReference type="Google" id="ProtNLM"/>
    </source>
</evidence>
<evidence type="ECO:0000256" key="4">
    <source>
        <dbReference type="ARBA" id="ARBA00022723"/>
    </source>
</evidence>
<dbReference type="PROSITE" id="PS51303">
    <property type="entry name" value="PET"/>
    <property type="match status" value="1"/>
</dbReference>
<dbReference type="PANTHER" id="PTHR24211">
    <property type="entry name" value="LIM DOMAIN-CONTAINING PROTEIN"/>
    <property type="match status" value="1"/>
</dbReference>
<dbReference type="FunFam" id="2.10.110.10:FF:000035">
    <property type="entry name" value="prickle-like protein 2 isoform X1"/>
    <property type="match status" value="1"/>
</dbReference>
<dbReference type="InterPro" id="IPR033724">
    <property type="entry name" value="PET_testin"/>
</dbReference>
<evidence type="ECO:0000256" key="3">
    <source>
        <dbReference type="ARBA" id="ARBA00022490"/>
    </source>
</evidence>
<reference evidence="12 13" key="1">
    <citation type="submission" date="2017-12" db="EMBL/GenBank/DDBJ databases">
        <title>Hemimetabolous genomes reveal molecular basis of termite eusociality.</title>
        <authorList>
            <person name="Harrison M.C."/>
            <person name="Jongepier E."/>
            <person name="Robertson H.M."/>
            <person name="Arning N."/>
            <person name="Bitard-Feildel T."/>
            <person name="Chao H."/>
            <person name="Childers C.P."/>
            <person name="Dinh H."/>
            <person name="Doddapaneni H."/>
            <person name="Dugan S."/>
            <person name="Gowin J."/>
            <person name="Greiner C."/>
            <person name="Han Y."/>
            <person name="Hu H."/>
            <person name="Hughes D.S.T."/>
            <person name="Huylmans A.-K."/>
            <person name="Kemena C."/>
            <person name="Kremer L.P.M."/>
            <person name="Lee S.L."/>
            <person name="Lopez-Ezquerra A."/>
            <person name="Mallet L."/>
            <person name="Monroy-Kuhn J.M."/>
            <person name="Moser A."/>
            <person name="Murali S.C."/>
            <person name="Muzny D.M."/>
            <person name="Otani S."/>
            <person name="Piulachs M.-D."/>
            <person name="Poelchau M."/>
            <person name="Qu J."/>
            <person name="Schaub F."/>
            <person name="Wada-Katsumata A."/>
            <person name="Worley K.C."/>
            <person name="Xie Q."/>
            <person name="Ylla G."/>
            <person name="Poulsen M."/>
            <person name="Gibbs R.A."/>
            <person name="Schal C."/>
            <person name="Richards S."/>
            <person name="Belles X."/>
            <person name="Korb J."/>
            <person name="Bornberg-Bauer E."/>
        </authorList>
    </citation>
    <scope>NUCLEOTIDE SEQUENCE [LARGE SCALE GENOMIC DNA]</scope>
    <source>
        <tissue evidence="12">Whole body</tissue>
    </source>
</reference>
<comment type="subcellular location">
    <subcellularLocation>
        <location evidence="1">Cytoplasm</location>
    </subcellularLocation>
</comment>
<evidence type="ECO:0000256" key="2">
    <source>
        <dbReference type="ARBA" id="ARBA00008268"/>
    </source>
</evidence>
<evidence type="ECO:0000256" key="1">
    <source>
        <dbReference type="ARBA" id="ARBA00004496"/>
    </source>
</evidence>
<evidence type="ECO:0000259" key="11">
    <source>
        <dbReference type="PROSITE" id="PS51303"/>
    </source>
</evidence>
<dbReference type="PROSITE" id="PS50023">
    <property type="entry name" value="LIM_DOMAIN_2"/>
    <property type="match status" value="2"/>
</dbReference>
<dbReference type="GO" id="GO:0008270">
    <property type="term" value="F:zinc ion binding"/>
    <property type="evidence" value="ECO:0007669"/>
    <property type="project" value="InterPro"/>
</dbReference>
<dbReference type="EMBL" id="NEVH01002568">
    <property type="protein sequence ID" value="PNF41933.1"/>
    <property type="molecule type" value="Genomic_DNA"/>
</dbReference>
<keyword evidence="4 8" id="KW-0479">Metal-binding</keyword>
<dbReference type="AlphaFoldDB" id="A0A2J7RM68"/>
<evidence type="ECO:0000313" key="12">
    <source>
        <dbReference type="EMBL" id="PNF41933.1"/>
    </source>
</evidence>
<evidence type="ECO:0000256" key="9">
    <source>
        <dbReference type="SAM" id="MobiDB-lite"/>
    </source>
</evidence>
<feature type="region of interest" description="Disordered" evidence="9">
    <location>
        <begin position="272"/>
        <end position="294"/>
    </location>
</feature>
<dbReference type="CDD" id="cd09341">
    <property type="entry name" value="LIM2_Testin_like"/>
    <property type="match status" value="1"/>
</dbReference>
<evidence type="ECO:0000256" key="5">
    <source>
        <dbReference type="ARBA" id="ARBA00022737"/>
    </source>
</evidence>
<dbReference type="InterPro" id="IPR047120">
    <property type="entry name" value="Pk/Esn/Tes"/>
</dbReference>
<keyword evidence="13" id="KW-1185">Reference proteome</keyword>
<keyword evidence="3" id="KW-0963">Cytoplasm</keyword>
<sequence>MSTSEETGKTPEWMLLLENKKKRPHRLAHEIGAGAPCLSCGDTCPGLDLHFWRKLCRNCKCKKEEHDVRDDEGYEQFEILFANSGIGKKKRTGAFLNIKVPESSASVPSPFGGSALRGSNFTGNKSIAFDWVPPDVPEDVAAEYMQQLPHSKLPISGSDGALFRRQQLEKQVPLHDLDASKCHGLTPDEIQGHQQYLENLKNNVVGQGRVTKIPGLYVEQRVPYLEPAQCRSLTLAHSSVTGDSKPIRIATSQSAQCLRSLPLLPVPRPFASQNYTKNSSDSFPPPPPESHSSSAVYLGLKTPSAFFPLPPNTGHTDAQLVTDQQGHDLVFSADNSKQSIQYSTEFPGKSIAQTLGVVSTPLSTEDENQYTNFPFPNQISIGQPNQTMTHARDGTFVSEQQAHEIAYSTQIPVGLVSQHSKAVDIPREGSNEVVGNKYITPSGSSDLEVDIPRENKQAAGHEVRASRHPAGVSFSTQIEAESVQTTEPMAGRFHRSGPSAPHGYISTVENHNSGANFVEGYSDKLKFPCLQQGGINGTSFLKDRDLSVGHSSYDVAYSSAAPGRKPSSHSFPLNSDVRIVSEDSSVSECPNSVLGFPQIENSGVIPQDAKFIPYLTSTSGQVVHSVPIAGDSMPKSALVMQQSHLAQEQPESATVEHELAGKLEKLTGLVDESSELEDYHLDCHKCKKPLLAGEVGVLAERAGEQAAWHPQCFVCCTCEELLVDLIYFYHKGEVYCGRHYAELLNIPRCFACDELIFVKEYTCAEGKAFHVKHFCCYECDTPLGGKQYIPKDNQPVCLECFQNKYGKSCHTCKLKIAAGDQRVGWKDLSWHVSPNCFRCSRCTKSLLGGKFLVKNEQPFCSKECAQAAT</sequence>
<dbReference type="SMART" id="SM00132">
    <property type="entry name" value="LIM"/>
    <property type="match status" value="3"/>
</dbReference>
<gene>
    <name evidence="12" type="ORF">B7P43_G14629</name>
</gene>
<dbReference type="OrthoDB" id="10069167at2759"/>
<name>A0A2J7RM68_9NEOP</name>
<feature type="domain" description="LIM zinc-binding" evidence="10">
    <location>
        <begin position="747"/>
        <end position="807"/>
    </location>
</feature>
<feature type="domain" description="PET" evidence="11">
    <location>
        <begin position="110"/>
        <end position="218"/>
    </location>
</feature>
<keyword evidence="6 8" id="KW-0862">Zinc</keyword>
<keyword evidence="5" id="KW-0677">Repeat</keyword>
<dbReference type="FunFam" id="2.10.110.10:FF:000005">
    <property type="entry name" value="Testin isoform 1"/>
    <property type="match status" value="1"/>
</dbReference>
<dbReference type="Gene3D" id="2.10.110.10">
    <property type="entry name" value="Cysteine Rich Protein"/>
    <property type="match status" value="3"/>
</dbReference>
<dbReference type="InterPro" id="IPR001781">
    <property type="entry name" value="Znf_LIM"/>
</dbReference>
<dbReference type="GO" id="GO:0005737">
    <property type="term" value="C:cytoplasm"/>
    <property type="evidence" value="ECO:0007669"/>
    <property type="project" value="UniProtKB-SubCell"/>
</dbReference>
<dbReference type="FunCoup" id="A0A2J7RM68">
    <property type="interactions" value="193"/>
</dbReference>
<dbReference type="CDD" id="cd09340">
    <property type="entry name" value="LIM1_Testin_like"/>
    <property type="match status" value="1"/>
</dbReference>
<comment type="caution">
    <text evidence="12">The sequence shown here is derived from an EMBL/GenBank/DDBJ whole genome shotgun (WGS) entry which is preliminary data.</text>
</comment>
<dbReference type="Proteomes" id="UP000235965">
    <property type="component" value="Unassembled WGS sequence"/>
</dbReference>
<dbReference type="PANTHER" id="PTHR24211:SF22">
    <property type="entry name" value="TESTIN"/>
    <property type="match status" value="1"/>
</dbReference>
<protein>
    <recommendedName>
        <fullName evidence="14">Testin</fullName>
    </recommendedName>
</protein>
<dbReference type="SUPFAM" id="SSF57716">
    <property type="entry name" value="Glucocorticoid receptor-like (DNA-binding domain)"/>
    <property type="match status" value="2"/>
</dbReference>
<dbReference type="InParanoid" id="A0A2J7RM68"/>
<feature type="domain" description="LIM zinc-binding" evidence="10">
    <location>
        <begin position="681"/>
        <end position="746"/>
    </location>
</feature>